<dbReference type="PANTHER" id="PTHR11524:SF12">
    <property type="entry name" value="LARGE RIBOSOMAL SUBUNIT PROTEIN UL30"/>
    <property type="match status" value="1"/>
</dbReference>
<dbReference type="Ensembl" id="ENSOGAT00000029346.1">
    <property type="protein sequence ID" value="ENSOGAP00000021630.1"/>
    <property type="gene ID" value="ENSOGAG00000024088.1"/>
</dbReference>
<organism evidence="2 3">
    <name type="scientific">Otolemur garnettii</name>
    <name type="common">Small-eared galago</name>
    <name type="synonym">Garnett's greater bushbaby</name>
    <dbReference type="NCBI Taxonomy" id="30611"/>
    <lineage>
        <taxon>Eukaryota</taxon>
        <taxon>Metazoa</taxon>
        <taxon>Chordata</taxon>
        <taxon>Craniata</taxon>
        <taxon>Vertebrata</taxon>
        <taxon>Euteleostomi</taxon>
        <taxon>Mammalia</taxon>
        <taxon>Eutheria</taxon>
        <taxon>Euarchontoglires</taxon>
        <taxon>Primates</taxon>
        <taxon>Strepsirrhini</taxon>
        <taxon>Lorisiformes</taxon>
        <taxon>Galagidae</taxon>
        <taxon>Otolemur</taxon>
    </lineage>
</organism>
<accession>H0XZT7</accession>
<dbReference type="InterPro" id="IPR012988">
    <property type="entry name" value="Ribosomal_uL30_N_euk"/>
</dbReference>
<feature type="domain" description="Large ribosomal subunit protein uL30 N-terminal eukaryotes" evidence="1">
    <location>
        <begin position="39"/>
        <end position="97"/>
    </location>
</feature>
<sequence>MAAVPEIPMHLSNPWSLQAGTMVGVKEKKENVPTVLKTLKKKQRGFTEQIKCLRKKCAQKMLQKARRKFIFKKAKHYHKEYRQMYGTEVQMAREARNFHGSGDPILVFVIWTNQAQGVSPNVQKVLQLPSFTRSSTEPSVNVLRIVETYIRWGYPSQRSVSEIIVKINKKQIMLTDNALITPSLGKYEIICMEDLIHDIYTVGKCFKETNIITFCPFKLSPLQTKDKAHFVEGADAGNSKGWVNMLIRRIN</sequence>
<dbReference type="GO" id="GO:0003735">
    <property type="term" value="F:structural constituent of ribosome"/>
    <property type="evidence" value="ECO:0007669"/>
    <property type="project" value="TreeGrafter"/>
</dbReference>
<dbReference type="PANTHER" id="PTHR11524">
    <property type="entry name" value="60S RIBOSOMAL PROTEIN L7"/>
    <property type="match status" value="1"/>
</dbReference>
<dbReference type="STRING" id="30611.ENSOGAP00000021630"/>
<name>H0XZT7_OTOGA</name>
<keyword evidence="3" id="KW-1185">Reference proteome</keyword>
<dbReference type="Proteomes" id="UP000005225">
    <property type="component" value="Unassembled WGS sequence"/>
</dbReference>
<dbReference type="GO" id="GO:0000463">
    <property type="term" value="P:maturation of LSU-rRNA from tricistronic rRNA transcript (SSU-rRNA, 5.8S rRNA, LSU-rRNA)"/>
    <property type="evidence" value="ECO:0007669"/>
    <property type="project" value="TreeGrafter"/>
</dbReference>
<protein>
    <recommendedName>
        <fullName evidence="1">Large ribosomal subunit protein uL30 N-terminal eukaryotes domain-containing protein</fullName>
    </recommendedName>
</protein>
<dbReference type="EMBL" id="AAQR03079018">
    <property type="status" value="NOT_ANNOTATED_CDS"/>
    <property type="molecule type" value="Genomic_DNA"/>
</dbReference>
<reference evidence="2" key="3">
    <citation type="submission" date="2025-09" db="UniProtKB">
        <authorList>
            <consortium name="Ensembl"/>
        </authorList>
    </citation>
    <scope>IDENTIFICATION</scope>
</reference>
<dbReference type="InterPro" id="IPR036919">
    <property type="entry name" value="Ribo_uL30_ferredoxin-like_sf"/>
</dbReference>
<dbReference type="SUPFAM" id="SSF55129">
    <property type="entry name" value="Ribosomal protein L30p/L7e"/>
    <property type="match status" value="1"/>
</dbReference>
<dbReference type="InParanoid" id="H0XZT7"/>
<evidence type="ECO:0000313" key="3">
    <source>
        <dbReference type="Proteomes" id="UP000005225"/>
    </source>
</evidence>
<dbReference type="HOGENOM" id="CLU_055156_0_0_1"/>
<evidence type="ECO:0000259" key="1">
    <source>
        <dbReference type="Pfam" id="PF08079"/>
    </source>
</evidence>
<evidence type="ECO:0000313" key="2">
    <source>
        <dbReference type="Ensembl" id="ENSOGAP00000021630.1"/>
    </source>
</evidence>
<reference evidence="2" key="2">
    <citation type="submission" date="2025-08" db="UniProtKB">
        <authorList>
            <consortium name="Ensembl"/>
        </authorList>
    </citation>
    <scope>IDENTIFICATION</scope>
</reference>
<dbReference type="GO" id="GO:0003723">
    <property type="term" value="F:RNA binding"/>
    <property type="evidence" value="ECO:0007669"/>
    <property type="project" value="TreeGrafter"/>
</dbReference>
<proteinExistence type="predicted"/>
<dbReference type="eggNOG" id="KOG3184">
    <property type="taxonomic scope" value="Eukaryota"/>
</dbReference>
<dbReference type="Pfam" id="PF08079">
    <property type="entry name" value="Ribosomal_L30_N"/>
    <property type="match status" value="1"/>
</dbReference>
<reference evidence="3" key="1">
    <citation type="submission" date="2011-03" db="EMBL/GenBank/DDBJ databases">
        <title>Version 3 of the genome sequence of Otolemur garnettii (Bushbaby).</title>
        <authorList>
            <consortium name="The Broad Institute Genome Sequencing Platform"/>
            <person name="Di Palma F."/>
            <person name="Johnson J."/>
            <person name="Lander E.S."/>
            <person name="Lindblad-Toh K."/>
            <person name="Jaffe D.B."/>
            <person name="Gnerre S."/>
            <person name="MacCallum I."/>
            <person name="Przybylski D."/>
            <person name="Ribeiro F.J."/>
            <person name="Burton J.N."/>
            <person name="Walker B.J."/>
            <person name="Sharpe T."/>
            <person name="Hall G."/>
        </authorList>
    </citation>
    <scope>NUCLEOTIDE SEQUENCE [LARGE SCALE GENOMIC DNA]</scope>
</reference>
<dbReference type="GO" id="GO:0022625">
    <property type="term" value="C:cytosolic large ribosomal subunit"/>
    <property type="evidence" value="ECO:0007669"/>
    <property type="project" value="TreeGrafter"/>
</dbReference>
<dbReference type="InterPro" id="IPR039699">
    <property type="entry name" value="Ribosomal_uL30"/>
</dbReference>
<dbReference type="AlphaFoldDB" id="H0XZT7"/>
<dbReference type="GeneTree" id="ENSGT00950000182878"/>